<dbReference type="PROSITE" id="PS50966">
    <property type="entry name" value="ZF_SWIM"/>
    <property type="match status" value="1"/>
</dbReference>
<evidence type="ECO:0000313" key="4">
    <source>
        <dbReference type="Proteomes" id="UP000295636"/>
    </source>
</evidence>
<dbReference type="OrthoDB" id="7593573at2"/>
<proteinExistence type="predicted"/>
<dbReference type="InterPro" id="IPR007527">
    <property type="entry name" value="Znf_SWIM"/>
</dbReference>
<dbReference type="Pfam" id="PF04434">
    <property type="entry name" value="SWIM"/>
    <property type="match status" value="1"/>
</dbReference>
<name>A0A4R5KCB2_9BACL</name>
<reference evidence="3 4" key="1">
    <citation type="submission" date="2019-03" db="EMBL/GenBank/DDBJ databases">
        <title>This is whole genome sequence of Paenibacillus sp MS74 strain.</title>
        <authorList>
            <person name="Trinh H.N."/>
        </authorList>
    </citation>
    <scope>NUCLEOTIDE SEQUENCE [LARGE SCALE GENOMIC DNA]</scope>
    <source>
        <strain evidence="3 4">MS74</strain>
    </source>
</reference>
<dbReference type="AlphaFoldDB" id="A0A4R5KCB2"/>
<comment type="caution">
    <text evidence="3">The sequence shown here is derived from an EMBL/GenBank/DDBJ whole genome shotgun (WGS) entry which is preliminary data.</text>
</comment>
<sequence>MLKLQIPKNRINYLIERMQHDFELPDLERGWEYHHKSCVNEIELRHGVEIHAYVSGEEIYDVSLDMEQFAKSECSCGQQTYCEHMAAVIFTLYASFARPELLLQQLKQAIMVKSRQQQNRTAATDAKSVKKTERLEAPQADQAPSTWQRYFDQQFYGYSLSQQHSIELFYNAAKDSLTPIAADWEEPLRSLYGLHVLLFIMRKVEQFYSDTKTSYLSYYIETGSKTVAKQCIEQLQTSLPAIDFEAIQQLHAAAVDDTLAFIGEGALAGKDSPMDWLLVYRIVWWRLESRTERLERERKQLAFILSKSNVMPRRRDAVVIALAHFDIMDGRDDRARIVLEQLNKREARDFFIYLHRFYDEQQWDRMLAWLRWLLPSVQRAQQEELRMFCTYWMEAVNRQPDDGEWVDVMIALLPRTYFFYTAYLLKANRFKAWVDLQLANRVSPLNLYTMDLKAVEAHDPSLLLPLYHQAVERCIAEKNRNSYKMAVRLLKKLQAYYKKLGKPNSWEAYIYRLANRYSRLRALQEELRKGKWIP</sequence>
<evidence type="ECO:0000256" key="1">
    <source>
        <dbReference type="PROSITE-ProRule" id="PRU00325"/>
    </source>
</evidence>
<evidence type="ECO:0000313" key="3">
    <source>
        <dbReference type="EMBL" id="TDF92138.1"/>
    </source>
</evidence>
<keyword evidence="1" id="KW-0863">Zinc-finger</keyword>
<accession>A0A4R5KCB2</accession>
<feature type="domain" description="SWIM-type" evidence="2">
    <location>
        <begin position="60"/>
        <end position="93"/>
    </location>
</feature>
<protein>
    <submittedName>
        <fullName evidence="3">SWIM zinc finger family protein</fullName>
    </submittedName>
</protein>
<keyword evidence="1" id="KW-0862">Zinc</keyword>
<gene>
    <name evidence="3" type="ORF">E1757_30550</name>
</gene>
<dbReference type="GO" id="GO:0008270">
    <property type="term" value="F:zinc ion binding"/>
    <property type="evidence" value="ECO:0007669"/>
    <property type="project" value="UniProtKB-KW"/>
</dbReference>
<dbReference type="RefSeq" id="WP_133235430.1">
    <property type="nucleotide sequence ID" value="NZ_SMRT01000022.1"/>
</dbReference>
<dbReference type="EMBL" id="SMRT01000022">
    <property type="protein sequence ID" value="TDF92138.1"/>
    <property type="molecule type" value="Genomic_DNA"/>
</dbReference>
<dbReference type="Proteomes" id="UP000295636">
    <property type="component" value="Unassembled WGS sequence"/>
</dbReference>
<keyword evidence="1" id="KW-0479">Metal-binding</keyword>
<evidence type="ECO:0000259" key="2">
    <source>
        <dbReference type="PROSITE" id="PS50966"/>
    </source>
</evidence>
<keyword evidence="4" id="KW-1185">Reference proteome</keyword>
<organism evidence="3 4">
    <name type="scientific">Paenibacillus piri</name>
    <dbReference type="NCBI Taxonomy" id="2547395"/>
    <lineage>
        <taxon>Bacteria</taxon>
        <taxon>Bacillati</taxon>
        <taxon>Bacillota</taxon>
        <taxon>Bacilli</taxon>
        <taxon>Bacillales</taxon>
        <taxon>Paenibacillaceae</taxon>
        <taxon>Paenibacillus</taxon>
    </lineage>
</organism>